<feature type="non-terminal residue" evidence="1">
    <location>
        <position position="62"/>
    </location>
</feature>
<dbReference type="AlphaFoldDB" id="A0A9Q0M2M1"/>
<organism evidence="1 2">
    <name type="scientific">Blomia tropicalis</name>
    <name type="common">Mite</name>
    <dbReference type="NCBI Taxonomy" id="40697"/>
    <lineage>
        <taxon>Eukaryota</taxon>
        <taxon>Metazoa</taxon>
        <taxon>Ecdysozoa</taxon>
        <taxon>Arthropoda</taxon>
        <taxon>Chelicerata</taxon>
        <taxon>Arachnida</taxon>
        <taxon>Acari</taxon>
        <taxon>Acariformes</taxon>
        <taxon>Sarcoptiformes</taxon>
        <taxon>Astigmata</taxon>
        <taxon>Glycyphagoidea</taxon>
        <taxon>Echimyopodidae</taxon>
        <taxon>Blomia</taxon>
    </lineage>
</organism>
<sequence length="62" mass="7245">MDGSPIWIRTFWSTQIVFSRSLVHSRQFGALPNHSPHSIIESILLDHFCIVLYKRLVRSTSY</sequence>
<gene>
    <name evidence="1" type="ORF">RDWZM_009167</name>
</gene>
<dbReference type="Proteomes" id="UP001142055">
    <property type="component" value="Chromosome 3"/>
</dbReference>
<name>A0A9Q0M2M1_BLOTA</name>
<reference evidence="1" key="1">
    <citation type="submission" date="2022-12" db="EMBL/GenBank/DDBJ databases">
        <title>Genome assemblies of Blomia tropicalis.</title>
        <authorList>
            <person name="Cui Y."/>
        </authorList>
    </citation>
    <scope>NUCLEOTIDE SEQUENCE</scope>
    <source>
        <tissue evidence="1">Adult mites</tissue>
    </source>
</reference>
<proteinExistence type="predicted"/>
<accession>A0A9Q0M2M1</accession>
<keyword evidence="2" id="KW-1185">Reference proteome</keyword>
<protein>
    <submittedName>
        <fullName evidence="1">Uncharacterized protein</fullName>
    </submittedName>
</protein>
<evidence type="ECO:0000313" key="1">
    <source>
        <dbReference type="EMBL" id="KAJ6218010.1"/>
    </source>
</evidence>
<comment type="caution">
    <text evidence="1">The sequence shown here is derived from an EMBL/GenBank/DDBJ whole genome shotgun (WGS) entry which is preliminary data.</text>
</comment>
<evidence type="ECO:0000313" key="2">
    <source>
        <dbReference type="Proteomes" id="UP001142055"/>
    </source>
</evidence>
<dbReference type="EMBL" id="JAPWDV010000003">
    <property type="protein sequence ID" value="KAJ6218010.1"/>
    <property type="molecule type" value="Genomic_DNA"/>
</dbReference>